<keyword evidence="13" id="KW-1185">Reference proteome</keyword>
<dbReference type="GeneID" id="63806761"/>
<evidence type="ECO:0000256" key="2">
    <source>
        <dbReference type="ARBA" id="ARBA00007779"/>
    </source>
</evidence>
<reference evidence="12 13" key="1">
    <citation type="submission" date="2016-07" db="EMBL/GenBank/DDBJ databases">
        <title>Pervasive Adenine N6-methylation of Active Genes in Fungi.</title>
        <authorList>
            <consortium name="DOE Joint Genome Institute"/>
            <person name="Mondo S.J."/>
            <person name="Dannebaum R.O."/>
            <person name="Kuo R.C."/>
            <person name="Labutti K."/>
            <person name="Haridas S."/>
            <person name="Kuo A."/>
            <person name="Salamov A."/>
            <person name="Ahrendt S.R."/>
            <person name="Lipzen A."/>
            <person name="Sullivan W."/>
            <person name="Andreopoulos W.B."/>
            <person name="Clum A."/>
            <person name="Lindquist E."/>
            <person name="Daum C."/>
            <person name="Ramamoorthy G.K."/>
            <person name="Gryganskyi A."/>
            <person name="Culley D."/>
            <person name="Magnuson J.K."/>
            <person name="James T.Y."/>
            <person name="O'Malley M.A."/>
            <person name="Stajich J.E."/>
            <person name="Spatafora J.W."/>
            <person name="Visel A."/>
            <person name="Grigoriev I.V."/>
        </authorList>
    </citation>
    <scope>NUCLEOTIDE SEQUENCE [LARGE SCALE GENOMIC DNA]</scope>
    <source>
        <strain evidence="12 13">ATCC 12442</strain>
    </source>
</reference>
<evidence type="ECO:0000256" key="3">
    <source>
        <dbReference type="ARBA" id="ARBA00022448"/>
    </source>
</evidence>
<feature type="transmembrane region" description="Helical" evidence="8">
    <location>
        <begin position="318"/>
        <end position="342"/>
    </location>
</feature>
<feature type="transmembrane region" description="Helical" evidence="8">
    <location>
        <begin position="602"/>
        <end position="621"/>
    </location>
</feature>
<dbReference type="InterPro" id="IPR032880">
    <property type="entry name" value="CSC1/OSCA1-like_N"/>
</dbReference>
<keyword evidence="6 8" id="KW-0472">Membrane</keyword>
<dbReference type="Proteomes" id="UP000193922">
    <property type="component" value="Unassembled WGS sequence"/>
</dbReference>
<dbReference type="InterPro" id="IPR027815">
    <property type="entry name" value="CSC1/OSCA1-like_cyt"/>
</dbReference>
<evidence type="ECO:0000259" key="11">
    <source>
        <dbReference type="Pfam" id="PF14703"/>
    </source>
</evidence>
<feature type="transmembrane region" description="Helical" evidence="8">
    <location>
        <begin position="569"/>
        <end position="590"/>
    </location>
</feature>
<feature type="transmembrane region" description="Helical" evidence="8">
    <location>
        <begin position="530"/>
        <end position="548"/>
    </location>
</feature>
<evidence type="ECO:0000256" key="5">
    <source>
        <dbReference type="ARBA" id="ARBA00022989"/>
    </source>
</evidence>
<feature type="domain" description="CSC1/OSCA1-like cytosolic" evidence="11">
    <location>
        <begin position="132"/>
        <end position="304"/>
    </location>
</feature>
<dbReference type="InterPro" id="IPR045122">
    <property type="entry name" value="Csc1-like"/>
</dbReference>
<accession>A0A1Y1WHE4</accession>
<dbReference type="InterPro" id="IPR003864">
    <property type="entry name" value="CSC1/OSCA1-like_7TM"/>
</dbReference>
<dbReference type="AlphaFoldDB" id="A0A1Y1WHE4"/>
<evidence type="ECO:0000256" key="4">
    <source>
        <dbReference type="ARBA" id="ARBA00022692"/>
    </source>
</evidence>
<dbReference type="OrthoDB" id="1076608at2759"/>
<feature type="region of interest" description="Disordered" evidence="7">
    <location>
        <begin position="852"/>
        <end position="871"/>
    </location>
</feature>
<proteinExistence type="inferred from homology"/>
<evidence type="ECO:0000256" key="8">
    <source>
        <dbReference type="SAM" id="Phobius"/>
    </source>
</evidence>
<evidence type="ECO:0008006" key="14">
    <source>
        <dbReference type="Google" id="ProtNLM"/>
    </source>
</evidence>
<comment type="subcellular location">
    <subcellularLocation>
        <location evidence="1">Membrane</location>
        <topology evidence="1">Multi-pass membrane protein</topology>
    </subcellularLocation>
</comment>
<evidence type="ECO:0000256" key="1">
    <source>
        <dbReference type="ARBA" id="ARBA00004141"/>
    </source>
</evidence>
<feature type="domain" description="CSC1/OSCA1-like N-terminal transmembrane" evidence="10">
    <location>
        <begin position="7"/>
        <end position="106"/>
    </location>
</feature>
<dbReference type="Pfam" id="PF02714">
    <property type="entry name" value="RSN1_7TM"/>
    <property type="match status" value="1"/>
</dbReference>
<evidence type="ECO:0000256" key="6">
    <source>
        <dbReference type="ARBA" id="ARBA00023136"/>
    </source>
</evidence>
<dbReference type="GO" id="GO:0005227">
    <property type="term" value="F:calcium-activated cation channel activity"/>
    <property type="evidence" value="ECO:0007669"/>
    <property type="project" value="InterPro"/>
</dbReference>
<dbReference type="EMBL" id="MCFD01000002">
    <property type="protein sequence ID" value="ORX72882.1"/>
    <property type="molecule type" value="Genomic_DNA"/>
</dbReference>
<organism evidence="12 13">
    <name type="scientific">Linderina pennispora</name>
    <dbReference type="NCBI Taxonomy" id="61395"/>
    <lineage>
        <taxon>Eukaryota</taxon>
        <taxon>Fungi</taxon>
        <taxon>Fungi incertae sedis</taxon>
        <taxon>Zoopagomycota</taxon>
        <taxon>Kickxellomycotina</taxon>
        <taxon>Kickxellomycetes</taxon>
        <taxon>Kickxellales</taxon>
        <taxon>Kickxellaceae</taxon>
        <taxon>Linderina</taxon>
    </lineage>
</organism>
<evidence type="ECO:0000259" key="10">
    <source>
        <dbReference type="Pfam" id="PF13967"/>
    </source>
</evidence>
<dbReference type="Pfam" id="PF14703">
    <property type="entry name" value="PHM7_cyt"/>
    <property type="match status" value="1"/>
</dbReference>
<dbReference type="Pfam" id="PF13967">
    <property type="entry name" value="RSN1_TM"/>
    <property type="match status" value="1"/>
</dbReference>
<evidence type="ECO:0000256" key="7">
    <source>
        <dbReference type="SAM" id="MobiDB-lite"/>
    </source>
</evidence>
<protein>
    <recommendedName>
        <fullName evidence="14">DUF221-domain-containing protein</fullName>
    </recommendedName>
</protein>
<dbReference type="STRING" id="61395.A0A1Y1WHE4"/>
<dbReference type="RefSeq" id="XP_040746222.1">
    <property type="nucleotide sequence ID" value="XM_040890113.1"/>
</dbReference>
<keyword evidence="4 8" id="KW-0812">Transmembrane</keyword>
<feature type="transmembrane region" description="Helical" evidence="8">
    <location>
        <begin position="406"/>
        <end position="430"/>
    </location>
</feature>
<feature type="transmembrane region" description="Helical" evidence="8">
    <location>
        <begin position="362"/>
        <end position="379"/>
    </location>
</feature>
<feature type="domain" description="CSC1/OSCA1-like 7TM region" evidence="9">
    <location>
        <begin position="318"/>
        <end position="586"/>
    </location>
</feature>
<evidence type="ECO:0000313" key="12">
    <source>
        <dbReference type="EMBL" id="ORX72882.1"/>
    </source>
</evidence>
<keyword evidence="5 8" id="KW-1133">Transmembrane helix</keyword>
<comment type="similarity">
    <text evidence="2">Belongs to the CSC1 (TC 1.A.17) family.</text>
</comment>
<keyword evidence="3" id="KW-0813">Transport</keyword>
<sequence>MPDPFIETSRFTWAKQTYKVKEDAVYRVAGPDAAMFMRNLKSTAVMFSGFAVLAIGVLIANDEDRGGLMQSLEKLTMSNISNKDSRMWAHVVLFCVLVLATIYLTFCDAFHYLGIRNAYLREPDYKQLLRANSVLITGIPRAENTVEKLLEKFRHFPGGVMAACPCLTHSDMGKLVARRNKHVRELEADMCEFLAKGFRTDAARRDYEATATNNTDKQDPRGEPVDAISYHCDRITELNREICGLRTHLAMDQRPSAALIVFNRQEAAHEACKSSLETQWFRRGLPPTYWPRFSDIDPGEINWPGLTVPMRAKRINKVLSRAFVLGVISVWIFPVVFISAVAKMDRLENFGPFKDISNWPTQLAGLVQGVFPPLILGILQRMIPGLFRRAIAIEGIPTTRHMELTLLNYMFLFEITDAFVIPCVASTIFGSFDTFLHDPFAAARTIIKEIPTVSTFFMAYVLMQALANAGMELARVLRIIDYKFTTWFSRRSPRIMLQHKMPSKFQYAEAIPTHSLMFLLGLIYSAVAPLMTVATTLYFVLFAFVYKYKFMYVYDDRSFRLGGQISVKLLAHRWMCLYAAEALFFLVIVMRVSVHKTKASGMQLTMVISTIMITFYFNYIIKTRIYPRLIYIDDHPEETADVRLRLGRATPAPEPELANSQTTAMGFHEYALPREIERACSDPCLKITVTEHGGSPEPPMFNEIGQEIRSQASLIPTRPDPAISQLFAEPAPFPYEAWRIDARPEIATVGPGVPVRSELFDDPTVLWPKHVTDPGFSHVWLPALPAQTCPPRQPSDATLNGAADIRMASRSPRPRQVAMARARAGGMLGMPLGQMLSASSLADLLARRQPLAPTPSIRGGDSGSSFSDSNDSVGAWEEVAESLYEEIGWRLGVYGDVVTRFAAFDEDGRDFDVSAAGYPENPTMRPLQRVIHFE</sequence>
<feature type="transmembrane region" description="Helical" evidence="8">
    <location>
        <begin position="44"/>
        <end position="61"/>
    </location>
</feature>
<dbReference type="PANTHER" id="PTHR13018:SF139">
    <property type="entry name" value="PHOSPHATE METABOLISM PROTEIN 7"/>
    <property type="match status" value="1"/>
</dbReference>
<comment type="caution">
    <text evidence="12">The sequence shown here is derived from an EMBL/GenBank/DDBJ whole genome shotgun (WGS) entry which is preliminary data.</text>
</comment>
<dbReference type="PANTHER" id="PTHR13018">
    <property type="entry name" value="PROBABLE MEMBRANE PROTEIN DUF221-RELATED"/>
    <property type="match status" value="1"/>
</dbReference>
<feature type="transmembrane region" description="Helical" evidence="8">
    <location>
        <begin position="87"/>
        <end position="106"/>
    </location>
</feature>
<name>A0A1Y1WHE4_9FUNG</name>
<dbReference type="GO" id="GO:0005886">
    <property type="term" value="C:plasma membrane"/>
    <property type="evidence" value="ECO:0007669"/>
    <property type="project" value="TreeGrafter"/>
</dbReference>
<evidence type="ECO:0000313" key="13">
    <source>
        <dbReference type="Proteomes" id="UP000193922"/>
    </source>
</evidence>
<evidence type="ECO:0000259" key="9">
    <source>
        <dbReference type="Pfam" id="PF02714"/>
    </source>
</evidence>
<gene>
    <name evidence="12" type="ORF">DL89DRAFT_290695</name>
</gene>